<comment type="similarity">
    <text evidence="10 13">Belongs to the fluoride channel Fluc/FEX (TC 1.A.43) family.</text>
</comment>
<keyword evidence="7 13" id="KW-0406">Ion transport</keyword>
<comment type="catalytic activity">
    <reaction evidence="11">
        <text>fluoride(in) = fluoride(out)</text>
        <dbReference type="Rhea" id="RHEA:76159"/>
        <dbReference type="ChEBI" id="CHEBI:17051"/>
    </reaction>
    <physiologicalReaction direction="left-to-right" evidence="11">
        <dbReference type="Rhea" id="RHEA:76160"/>
    </physiologicalReaction>
</comment>
<evidence type="ECO:0000256" key="13">
    <source>
        <dbReference type="HAMAP-Rule" id="MF_00454"/>
    </source>
</evidence>
<dbReference type="InterPro" id="IPR003691">
    <property type="entry name" value="FluC"/>
</dbReference>
<comment type="caution">
    <text evidence="14">The sequence shown here is derived from an EMBL/GenBank/DDBJ whole genome shotgun (WGS) entry which is preliminary data.</text>
</comment>
<protein>
    <recommendedName>
        <fullName evidence="13">Fluoride-specific ion channel FluC</fullName>
    </recommendedName>
</protein>
<keyword evidence="3 13" id="KW-1003">Cell membrane</keyword>
<proteinExistence type="inferred from homology"/>
<keyword evidence="15" id="KW-1185">Reference proteome</keyword>
<comment type="function">
    <text evidence="12 13">Fluoride-specific ion channel. Important for reducing fluoride concentration in the cell, thus reducing its toxicity.</text>
</comment>
<dbReference type="PANTHER" id="PTHR28259:SF16">
    <property type="entry name" value="FLUORIDE-SPECIFIC ION CHANNEL FLUC 2"/>
    <property type="match status" value="1"/>
</dbReference>
<dbReference type="AlphaFoldDB" id="A0A2H3KR91"/>
<dbReference type="GO" id="GO:0140114">
    <property type="term" value="P:cellular detoxification of fluoride"/>
    <property type="evidence" value="ECO:0007669"/>
    <property type="project" value="UniProtKB-UniRule"/>
</dbReference>
<dbReference type="PANTHER" id="PTHR28259">
    <property type="entry name" value="FLUORIDE EXPORT PROTEIN 1-RELATED"/>
    <property type="match status" value="1"/>
</dbReference>
<feature type="transmembrane region" description="Helical" evidence="13">
    <location>
        <begin position="105"/>
        <end position="122"/>
    </location>
</feature>
<dbReference type="Pfam" id="PF02537">
    <property type="entry name" value="CRCB"/>
    <property type="match status" value="1"/>
</dbReference>
<keyword evidence="4 13" id="KW-0812">Transmembrane</keyword>
<keyword evidence="9 13" id="KW-0407">Ion channel</keyword>
<comment type="subcellular location">
    <subcellularLocation>
        <location evidence="1 13">Cell membrane</location>
        <topology evidence="1 13">Multi-pass membrane protein</topology>
    </subcellularLocation>
</comment>
<comment type="caution">
    <text evidence="13">Lacks conserved residue(s) required for the propagation of feature annotation.</text>
</comment>
<evidence type="ECO:0000256" key="3">
    <source>
        <dbReference type="ARBA" id="ARBA00022475"/>
    </source>
</evidence>
<feature type="transmembrane region" description="Helical" evidence="13">
    <location>
        <begin position="67"/>
        <end position="85"/>
    </location>
</feature>
<keyword evidence="5" id="KW-0479">Metal-binding</keyword>
<evidence type="ECO:0000256" key="2">
    <source>
        <dbReference type="ARBA" id="ARBA00022448"/>
    </source>
</evidence>
<keyword evidence="8 13" id="KW-0472">Membrane</keyword>
<evidence type="ECO:0000256" key="4">
    <source>
        <dbReference type="ARBA" id="ARBA00022692"/>
    </source>
</evidence>
<keyword evidence="2 13" id="KW-0813">Transport</keyword>
<dbReference type="GO" id="GO:0046872">
    <property type="term" value="F:metal ion binding"/>
    <property type="evidence" value="ECO:0007669"/>
    <property type="project" value="UniProtKB-KW"/>
</dbReference>
<evidence type="ECO:0000256" key="10">
    <source>
        <dbReference type="ARBA" id="ARBA00035120"/>
    </source>
</evidence>
<evidence type="ECO:0000313" key="15">
    <source>
        <dbReference type="Proteomes" id="UP000220922"/>
    </source>
</evidence>
<evidence type="ECO:0000256" key="6">
    <source>
        <dbReference type="ARBA" id="ARBA00022989"/>
    </source>
</evidence>
<evidence type="ECO:0000256" key="12">
    <source>
        <dbReference type="ARBA" id="ARBA00049940"/>
    </source>
</evidence>
<evidence type="ECO:0000256" key="1">
    <source>
        <dbReference type="ARBA" id="ARBA00004651"/>
    </source>
</evidence>
<name>A0A2H3KR91_9CHLR</name>
<reference evidence="14 15" key="1">
    <citation type="submission" date="2016-05" db="EMBL/GenBank/DDBJ databases">
        <authorList>
            <person name="Lavstsen T."/>
            <person name="Jespersen J.S."/>
        </authorList>
    </citation>
    <scope>NUCLEOTIDE SEQUENCE [LARGE SCALE GENOMIC DNA]</scope>
    <source>
        <strain evidence="14 15">B7-9</strain>
    </source>
</reference>
<evidence type="ECO:0000256" key="9">
    <source>
        <dbReference type="ARBA" id="ARBA00023303"/>
    </source>
</evidence>
<dbReference type="Proteomes" id="UP000220922">
    <property type="component" value="Unassembled WGS sequence"/>
</dbReference>
<feature type="transmembrane region" description="Helical" evidence="13">
    <location>
        <begin position="33"/>
        <end position="55"/>
    </location>
</feature>
<evidence type="ECO:0000313" key="14">
    <source>
        <dbReference type="EMBL" id="PDW01051.1"/>
    </source>
</evidence>
<dbReference type="GO" id="GO:0062054">
    <property type="term" value="F:fluoride channel activity"/>
    <property type="evidence" value="ECO:0007669"/>
    <property type="project" value="UniProtKB-UniRule"/>
</dbReference>
<accession>A0A2H3KR91</accession>
<dbReference type="OrthoDB" id="9815830at2"/>
<dbReference type="EMBL" id="LYXE01000015">
    <property type="protein sequence ID" value="PDW01051.1"/>
    <property type="molecule type" value="Genomic_DNA"/>
</dbReference>
<evidence type="ECO:0000256" key="8">
    <source>
        <dbReference type="ARBA" id="ARBA00023136"/>
    </source>
</evidence>
<dbReference type="HAMAP" id="MF_00454">
    <property type="entry name" value="FluC"/>
    <property type="match status" value="1"/>
</dbReference>
<organism evidence="14 15">
    <name type="scientific">Candidatus Chloroploca asiatica</name>
    <dbReference type="NCBI Taxonomy" id="1506545"/>
    <lineage>
        <taxon>Bacteria</taxon>
        <taxon>Bacillati</taxon>
        <taxon>Chloroflexota</taxon>
        <taxon>Chloroflexia</taxon>
        <taxon>Chloroflexales</taxon>
        <taxon>Chloroflexineae</taxon>
        <taxon>Oscillochloridaceae</taxon>
        <taxon>Candidatus Chloroploca</taxon>
    </lineage>
</organism>
<dbReference type="NCBIfam" id="TIGR00494">
    <property type="entry name" value="crcB"/>
    <property type="match status" value="1"/>
</dbReference>
<keyword evidence="6 13" id="KW-1133">Transmembrane helix</keyword>
<dbReference type="GO" id="GO:0005886">
    <property type="term" value="C:plasma membrane"/>
    <property type="evidence" value="ECO:0007669"/>
    <property type="project" value="UniProtKB-SubCell"/>
</dbReference>
<evidence type="ECO:0000256" key="11">
    <source>
        <dbReference type="ARBA" id="ARBA00035585"/>
    </source>
</evidence>
<gene>
    <name evidence="13" type="primary">fluC</name>
    <name evidence="13" type="synonym">crcB</name>
    <name evidence="14" type="ORF">A9Q02_07795</name>
</gene>
<evidence type="ECO:0000256" key="7">
    <source>
        <dbReference type="ARBA" id="ARBA00023065"/>
    </source>
</evidence>
<evidence type="ECO:0000256" key="5">
    <source>
        <dbReference type="ARBA" id="ARBA00022723"/>
    </source>
</evidence>
<sequence>MSYLLLGLGAIAGALSRYHLVRAMQARYGSTFPVGTFVVNLSGSLLLGILAGLIATHPDWPISSLQALAGVGFCATYTTFSSFIFETVQLWRQGNQRSAMLNLCGQPILGFACAWFGIFLGGA</sequence>
<dbReference type="RefSeq" id="WP_097650533.1">
    <property type="nucleotide sequence ID" value="NZ_LYXE01000015.1"/>
</dbReference>